<reference evidence="1" key="1">
    <citation type="journal article" date="2021" name="PeerJ">
        <title>Extensive microbial diversity within the chicken gut microbiome revealed by metagenomics and culture.</title>
        <authorList>
            <person name="Gilroy R."/>
            <person name="Ravi A."/>
            <person name="Getino M."/>
            <person name="Pursley I."/>
            <person name="Horton D.L."/>
            <person name="Alikhan N.F."/>
            <person name="Baker D."/>
            <person name="Gharbi K."/>
            <person name="Hall N."/>
            <person name="Watson M."/>
            <person name="Adriaenssens E.M."/>
            <person name="Foster-Nyarko E."/>
            <person name="Jarju S."/>
            <person name="Secka A."/>
            <person name="Antonio M."/>
            <person name="Oren A."/>
            <person name="Chaudhuri R.R."/>
            <person name="La Ragione R."/>
            <person name="Hildebrand F."/>
            <person name="Pallen M.J."/>
        </authorList>
    </citation>
    <scope>NUCLEOTIDE SEQUENCE</scope>
    <source>
        <strain evidence="1">ChiSjej5B23-16112</strain>
    </source>
</reference>
<reference evidence="1" key="2">
    <citation type="submission" date="2021-09" db="EMBL/GenBank/DDBJ databases">
        <authorList>
            <person name="Gilroy R."/>
        </authorList>
    </citation>
    <scope>NUCLEOTIDE SEQUENCE</scope>
    <source>
        <strain evidence="1">ChiSjej5B23-16112</strain>
    </source>
</reference>
<dbReference type="EMBL" id="DYVY01000064">
    <property type="protein sequence ID" value="HJF93955.1"/>
    <property type="molecule type" value="Genomic_DNA"/>
</dbReference>
<proteinExistence type="predicted"/>
<name>A0A921LDH6_9FIRM</name>
<evidence type="ECO:0000313" key="2">
    <source>
        <dbReference type="Proteomes" id="UP000769156"/>
    </source>
</evidence>
<comment type="caution">
    <text evidence="1">The sequence shown here is derived from an EMBL/GenBank/DDBJ whole genome shotgun (WGS) entry which is preliminary data.</text>
</comment>
<evidence type="ECO:0008006" key="3">
    <source>
        <dbReference type="Google" id="ProtNLM"/>
    </source>
</evidence>
<dbReference type="InterPro" id="IPR054648">
    <property type="entry name" value="TudS-rel"/>
</dbReference>
<dbReference type="NCBIfam" id="NF045597">
    <property type="entry name" value="TudS_rel_CD3072"/>
    <property type="match status" value="1"/>
</dbReference>
<protein>
    <recommendedName>
        <fullName evidence="3">DUF523 domain-containing protein</fullName>
    </recommendedName>
</protein>
<organism evidence="1 2">
    <name type="scientific">Lachnoclostridium phocaeense</name>
    <dbReference type="NCBI Taxonomy" id="1871021"/>
    <lineage>
        <taxon>Bacteria</taxon>
        <taxon>Bacillati</taxon>
        <taxon>Bacillota</taxon>
        <taxon>Clostridia</taxon>
        <taxon>Lachnospirales</taxon>
        <taxon>Lachnospiraceae</taxon>
    </lineage>
</organism>
<dbReference type="RefSeq" id="WP_303182992.1">
    <property type="nucleotide sequence ID" value="NZ_CAUGIN010000028.1"/>
</dbReference>
<gene>
    <name evidence="1" type="ORF">K8V82_04095</name>
</gene>
<evidence type="ECO:0000313" key="1">
    <source>
        <dbReference type="EMBL" id="HJF93955.1"/>
    </source>
</evidence>
<dbReference type="Proteomes" id="UP000769156">
    <property type="component" value="Unassembled WGS sequence"/>
</dbReference>
<dbReference type="AlphaFoldDB" id="A0A921LDH6"/>
<sequence>MQKIIFVSHCILNKAAKVEQDESELKEEYELRARLLEEIVRQDVQVIQLPCPEFVMYGSRRWGHVKDQFAHPFYRDTCRKLFEPVLMQIEEYAGNPKKFQLIGIVSVEGSPSCGRSLTCRGDWGGELSDLDKVQKKVKRLMMEQEMGVFMEEISRMLRERNIQLPIFTMQETVAYLCGGENGKE</sequence>
<accession>A0A921LDH6</accession>